<reference evidence="2" key="1">
    <citation type="submission" date="2021-02" db="EMBL/GenBank/DDBJ databases">
        <authorList>
            <person name="Dougan E. K."/>
            <person name="Rhodes N."/>
            <person name="Thang M."/>
            <person name="Chan C."/>
        </authorList>
    </citation>
    <scope>NUCLEOTIDE SEQUENCE</scope>
</reference>
<feature type="region of interest" description="Disordered" evidence="1">
    <location>
        <begin position="1"/>
        <end position="73"/>
    </location>
</feature>
<dbReference type="AlphaFoldDB" id="A0A813H9I2"/>
<evidence type="ECO:0000256" key="1">
    <source>
        <dbReference type="SAM" id="MobiDB-lite"/>
    </source>
</evidence>
<sequence>VPKAGVPQRGQLHYDPEGPPVSSQSTEPMSAVTEVEGPVEEVDQAEETNKESALEDPEEVDAELTVTTQDPAELQDSWGVRQVDIVLQGERKENDACACSLFQF</sequence>
<organism evidence="2 3">
    <name type="scientific">Polarella glacialis</name>
    <name type="common">Dinoflagellate</name>
    <dbReference type="NCBI Taxonomy" id="89957"/>
    <lineage>
        <taxon>Eukaryota</taxon>
        <taxon>Sar</taxon>
        <taxon>Alveolata</taxon>
        <taxon>Dinophyceae</taxon>
        <taxon>Suessiales</taxon>
        <taxon>Suessiaceae</taxon>
        <taxon>Polarella</taxon>
    </lineage>
</organism>
<feature type="compositionally biased region" description="Acidic residues" evidence="1">
    <location>
        <begin position="37"/>
        <end position="46"/>
    </location>
</feature>
<gene>
    <name evidence="2" type="ORF">PGLA1383_LOCUS49884</name>
</gene>
<proteinExistence type="predicted"/>
<name>A0A813H9I2_POLGL</name>
<dbReference type="EMBL" id="CAJNNV010030941">
    <property type="protein sequence ID" value="CAE8634229.1"/>
    <property type="molecule type" value="Genomic_DNA"/>
</dbReference>
<comment type="caution">
    <text evidence="2">The sequence shown here is derived from an EMBL/GenBank/DDBJ whole genome shotgun (WGS) entry which is preliminary data.</text>
</comment>
<feature type="non-terminal residue" evidence="2">
    <location>
        <position position="104"/>
    </location>
</feature>
<dbReference type="Proteomes" id="UP000654075">
    <property type="component" value="Unassembled WGS sequence"/>
</dbReference>
<evidence type="ECO:0000313" key="3">
    <source>
        <dbReference type="Proteomes" id="UP000654075"/>
    </source>
</evidence>
<keyword evidence="3" id="KW-1185">Reference proteome</keyword>
<evidence type="ECO:0000313" key="2">
    <source>
        <dbReference type="EMBL" id="CAE8634229.1"/>
    </source>
</evidence>
<accession>A0A813H9I2</accession>
<protein>
    <submittedName>
        <fullName evidence="2">Uncharacterized protein</fullName>
    </submittedName>
</protein>